<gene>
    <name evidence="6" type="ORF">K7G82_22610</name>
</gene>
<sequence length="399" mass="43333">MTEDFTPDELARLRADTPGTAHRIHLNNAGAALMPAPVLAAVTDHLRREAEIGGYEAKAEQADRIEGVYRSVARLLNAHVDEVVLAENATVAWQWAFYAQPFALGDRILTTTAEYAANYLAYLQVARRTGAVVETIPDRTDGTLDPQALEAMIDDRVRLIAITWIPTNGGLVNPAAEVGRIARAHGIPYLLDACQAAGQLPIDVEAIGCDMLAATGRKFLRGPRGTGFLYIRRNLIERTEPAMIDLFGAEYAGDAGYRLRADARRFETWESDHAARLGLGVAIDYALAIGLDRIEKRCRLLGDRLRARLAEIPGATVHDLGPDPAAIIGFTLDGIAASEIAARLTAERINLSISVPTSTPIDATRRKLPDLVRASPHYYNSEDEIDRLADALKVLAASA</sequence>
<name>A0ABS7PV18_9SPHN</name>
<evidence type="ECO:0000256" key="2">
    <source>
        <dbReference type="ARBA" id="ARBA00022898"/>
    </source>
</evidence>
<dbReference type="Proteomes" id="UP000706039">
    <property type="component" value="Unassembled WGS sequence"/>
</dbReference>
<protein>
    <submittedName>
        <fullName evidence="6">Aminotransferase class V-fold PLP-dependent enzyme</fullName>
    </submittedName>
</protein>
<dbReference type="InterPro" id="IPR015422">
    <property type="entry name" value="PyrdxlP-dep_Trfase_small"/>
</dbReference>
<evidence type="ECO:0000256" key="3">
    <source>
        <dbReference type="RuleBase" id="RU004075"/>
    </source>
</evidence>
<evidence type="ECO:0000313" key="7">
    <source>
        <dbReference type="Proteomes" id="UP000706039"/>
    </source>
</evidence>
<evidence type="ECO:0000256" key="1">
    <source>
        <dbReference type="ARBA" id="ARBA00001933"/>
    </source>
</evidence>
<comment type="similarity">
    <text evidence="3">Belongs to the class-V pyridoxal-phosphate-dependent aminotransferase family.</text>
</comment>
<dbReference type="PANTHER" id="PTHR43586">
    <property type="entry name" value="CYSTEINE DESULFURASE"/>
    <property type="match status" value="1"/>
</dbReference>
<accession>A0ABS7PV18</accession>
<dbReference type="InterPro" id="IPR015424">
    <property type="entry name" value="PyrdxlP-dep_Trfase"/>
</dbReference>
<dbReference type="Gene3D" id="3.90.1150.10">
    <property type="entry name" value="Aspartate Aminotransferase, domain 1"/>
    <property type="match status" value="1"/>
</dbReference>
<evidence type="ECO:0000259" key="5">
    <source>
        <dbReference type="Pfam" id="PF00266"/>
    </source>
</evidence>
<keyword evidence="6" id="KW-0808">Transferase</keyword>
<dbReference type="GO" id="GO:0008483">
    <property type="term" value="F:transaminase activity"/>
    <property type="evidence" value="ECO:0007669"/>
    <property type="project" value="UniProtKB-KW"/>
</dbReference>
<dbReference type="Gene3D" id="3.40.640.10">
    <property type="entry name" value="Type I PLP-dependent aspartate aminotransferase-like (Major domain)"/>
    <property type="match status" value="1"/>
</dbReference>
<keyword evidence="2" id="KW-0663">Pyridoxal phosphate</keyword>
<dbReference type="RefSeq" id="WP_222992215.1">
    <property type="nucleotide sequence ID" value="NZ_JAINVV010000011.1"/>
</dbReference>
<dbReference type="InterPro" id="IPR020578">
    <property type="entry name" value="Aminotrans_V_PyrdxlP_BS"/>
</dbReference>
<dbReference type="PROSITE" id="PS00595">
    <property type="entry name" value="AA_TRANSFER_CLASS_5"/>
    <property type="match status" value="1"/>
</dbReference>
<dbReference type="InterPro" id="IPR015421">
    <property type="entry name" value="PyrdxlP-dep_Trfase_major"/>
</dbReference>
<proteinExistence type="inferred from homology"/>
<dbReference type="Pfam" id="PF00266">
    <property type="entry name" value="Aminotran_5"/>
    <property type="match status" value="1"/>
</dbReference>
<dbReference type="SUPFAM" id="SSF53383">
    <property type="entry name" value="PLP-dependent transferases"/>
    <property type="match status" value="1"/>
</dbReference>
<dbReference type="EMBL" id="JAINVV010000011">
    <property type="protein sequence ID" value="MBY8825111.1"/>
    <property type="molecule type" value="Genomic_DNA"/>
</dbReference>
<keyword evidence="7" id="KW-1185">Reference proteome</keyword>
<reference evidence="6 7" key="1">
    <citation type="submission" date="2021-08" db="EMBL/GenBank/DDBJ databases">
        <authorList>
            <person name="Tuo L."/>
        </authorList>
    </citation>
    <scope>NUCLEOTIDE SEQUENCE [LARGE SCALE GENOMIC DNA]</scope>
    <source>
        <strain evidence="6 7">JCM 31229</strain>
    </source>
</reference>
<dbReference type="PANTHER" id="PTHR43586:SF24">
    <property type="entry name" value="BLR4730 PROTEIN"/>
    <property type="match status" value="1"/>
</dbReference>
<evidence type="ECO:0000313" key="6">
    <source>
        <dbReference type="EMBL" id="MBY8825111.1"/>
    </source>
</evidence>
<dbReference type="InterPro" id="IPR000192">
    <property type="entry name" value="Aminotrans_V_dom"/>
</dbReference>
<comment type="caution">
    <text evidence="6">The sequence shown here is derived from an EMBL/GenBank/DDBJ whole genome shotgun (WGS) entry which is preliminary data.</text>
</comment>
<feature type="domain" description="Aminotransferase class V" evidence="5">
    <location>
        <begin position="24"/>
        <end position="388"/>
    </location>
</feature>
<comment type="cofactor">
    <cofactor evidence="1 4">
        <name>pyridoxal 5'-phosphate</name>
        <dbReference type="ChEBI" id="CHEBI:597326"/>
    </cofactor>
</comment>
<keyword evidence="6" id="KW-0032">Aminotransferase</keyword>
<evidence type="ECO:0000256" key="4">
    <source>
        <dbReference type="RuleBase" id="RU004504"/>
    </source>
</evidence>
<organism evidence="6 7">
    <name type="scientific">Sphingomonas colocasiae</name>
    <dbReference type="NCBI Taxonomy" id="1848973"/>
    <lineage>
        <taxon>Bacteria</taxon>
        <taxon>Pseudomonadati</taxon>
        <taxon>Pseudomonadota</taxon>
        <taxon>Alphaproteobacteria</taxon>
        <taxon>Sphingomonadales</taxon>
        <taxon>Sphingomonadaceae</taxon>
        <taxon>Sphingomonas</taxon>
    </lineage>
</organism>